<evidence type="ECO:0000313" key="4">
    <source>
        <dbReference type="EMBL" id="KAK1893194.1"/>
    </source>
</evidence>
<dbReference type="InterPro" id="IPR013087">
    <property type="entry name" value="Znf_C2H2_type"/>
</dbReference>
<accession>A0AAD9F907</accession>
<feature type="region of interest" description="Disordered" evidence="2">
    <location>
        <begin position="605"/>
        <end position="654"/>
    </location>
</feature>
<keyword evidence="1" id="KW-0863">Zinc-finger</keyword>
<proteinExistence type="predicted"/>
<dbReference type="EMBL" id="JASDAP010000013">
    <property type="protein sequence ID" value="KAK1893194.1"/>
    <property type="molecule type" value="Genomic_DNA"/>
</dbReference>
<organism evidence="4 5">
    <name type="scientific">Dissostichus eleginoides</name>
    <name type="common">Patagonian toothfish</name>
    <name type="synonym">Dissostichus amissus</name>
    <dbReference type="NCBI Taxonomy" id="100907"/>
    <lineage>
        <taxon>Eukaryota</taxon>
        <taxon>Metazoa</taxon>
        <taxon>Chordata</taxon>
        <taxon>Craniata</taxon>
        <taxon>Vertebrata</taxon>
        <taxon>Euteleostomi</taxon>
        <taxon>Actinopterygii</taxon>
        <taxon>Neopterygii</taxon>
        <taxon>Teleostei</taxon>
        <taxon>Neoteleostei</taxon>
        <taxon>Acanthomorphata</taxon>
        <taxon>Eupercaria</taxon>
        <taxon>Perciformes</taxon>
        <taxon>Notothenioidei</taxon>
        <taxon>Nototheniidae</taxon>
        <taxon>Dissostichus</taxon>
    </lineage>
</organism>
<evidence type="ECO:0000313" key="5">
    <source>
        <dbReference type="Proteomes" id="UP001228049"/>
    </source>
</evidence>
<dbReference type="Proteomes" id="UP001228049">
    <property type="component" value="Unassembled WGS sequence"/>
</dbReference>
<feature type="region of interest" description="Disordered" evidence="2">
    <location>
        <begin position="758"/>
        <end position="798"/>
    </location>
</feature>
<keyword evidence="1" id="KW-0862">Zinc</keyword>
<feature type="compositionally biased region" description="Low complexity" evidence="2">
    <location>
        <begin position="730"/>
        <end position="742"/>
    </location>
</feature>
<evidence type="ECO:0000256" key="1">
    <source>
        <dbReference type="PROSITE-ProRule" id="PRU00042"/>
    </source>
</evidence>
<name>A0AAD9F907_DISEL</name>
<feature type="compositionally biased region" description="Basic and acidic residues" evidence="2">
    <location>
        <begin position="684"/>
        <end position="696"/>
    </location>
</feature>
<gene>
    <name evidence="4" type="ORF">KUDE01_008263</name>
</gene>
<keyword evidence="1" id="KW-0479">Metal-binding</keyword>
<feature type="compositionally biased region" description="Polar residues" evidence="2">
    <location>
        <begin position="712"/>
        <end position="729"/>
    </location>
</feature>
<dbReference type="GO" id="GO:0008270">
    <property type="term" value="F:zinc ion binding"/>
    <property type="evidence" value="ECO:0007669"/>
    <property type="project" value="UniProtKB-KW"/>
</dbReference>
<dbReference type="PROSITE" id="PS50157">
    <property type="entry name" value="ZINC_FINGER_C2H2_2"/>
    <property type="match status" value="1"/>
</dbReference>
<feature type="compositionally biased region" description="Polar residues" evidence="2">
    <location>
        <begin position="781"/>
        <end position="797"/>
    </location>
</feature>
<dbReference type="InterPro" id="IPR057931">
    <property type="entry name" value="RHH_ERCC6L2"/>
</dbReference>
<feature type="domain" description="C2H2-type" evidence="3">
    <location>
        <begin position="427"/>
        <end position="454"/>
    </location>
</feature>
<evidence type="ECO:0000256" key="2">
    <source>
        <dbReference type="SAM" id="MobiDB-lite"/>
    </source>
</evidence>
<sequence>MPGTKSTILHGLHRPTKAFDSVNRQALWLVLAKIGCPEKYVAVLRLMHDNMSATYSVAVETKLNPSGSSQESNRDVSSLQRYLHLCCCYATISQASICPRSQHHVRTDGQLLNINRFRAKGQTTTISIMELQYADDNALVALSEEDLQGILSAFAKAYKQLGLAINIKKTQILHQPPPNSSTPVLPLNISIDNIKLENVDYFPYLGSLLSSKAVIDDEIHHRLSCASGAFSRLRKRVFENHDLQAKTKILVYKAVVFPTLLYGSEAWTTCSRHLKALEAYHQRSLRKILSISWEDRRTNTSVLEEADIPTITATIAQNQLRWTGHVIRMPDSRLPKQVLYSQLVKGKRAPGGQKKRYKDNIKTNLKKCHIDIKAWEDMATDRATWRNIVREGAALYNDDLCHTAQDKRRLRKERATTKQPKPFTTTFPCPHCTRIIGSRIGLYAHLKTHKNQEGGQLERPSVDHPVSFANKSVHQTRNTTFIIGETPQAICSERPPLSFPSPPISQHHAKDYPVMFRPDCAGVFPSTTTALLTNQKRSPEDFQTHTDQQLEEMAEQLKFPSVHQFALEILRKDSTQRLAWLRQYYTSLNNPDLDKTTKHRNLQNNVLPPLKKQNIPHKNALEPLSDVPSLESDEQEQTVCSARGHKRTKMNSVSGSGAFGGLGLDQASSSGLTSGEVGAFPTSTDRDIPSSQDLRHGRSTTLSKPTAKEGQKLSSRRSATLQGQRTNPLTSSPPEQATSSSSHRSLLKDLIGDTSILDDLLKPKPKGVKQSPKTAPALSNVHDSLSSPNKPPTQVVSKGSRKDFWDILNEGNEESINRLTDPAEVQRVCINTRIAARGRSGKEERETLWKTNDKFLWKK</sequence>
<dbReference type="PANTHER" id="PTHR47027:SF30">
    <property type="entry name" value="THAP-TYPE DOMAIN-CONTAINING PROTEIN"/>
    <property type="match status" value="1"/>
</dbReference>
<reference evidence="4" key="1">
    <citation type="submission" date="2023-04" db="EMBL/GenBank/DDBJ databases">
        <title>Chromosome-level genome of Chaenocephalus aceratus.</title>
        <authorList>
            <person name="Park H."/>
        </authorList>
    </citation>
    <scope>NUCLEOTIDE SEQUENCE</scope>
    <source>
        <strain evidence="4">DE</strain>
        <tissue evidence="4">Muscle</tissue>
    </source>
</reference>
<feature type="region of interest" description="Disordered" evidence="2">
    <location>
        <begin position="668"/>
        <end position="744"/>
    </location>
</feature>
<dbReference type="Pfam" id="PF25806">
    <property type="entry name" value="RHH_ERCC6L2"/>
    <property type="match status" value="1"/>
</dbReference>
<comment type="caution">
    <text evidence="4">The sequence shown here is derived from an EMBL/GenBank/DDBJ whole genome shotgun (WGS) entry which is preliminary data.</text>
</comment>
<evidence type="ECO:0000259" key="3">
    <source>
        <dbReference type="PROSITE" id="PS50157"/>
    </source>
</evidence>
<dbReference type="PANTHER" id="PTHR47027">
    <property type="entry name" value="REVERSE TRANSCRIPTASE DOMAIN-CONTAINING PROTEIN"/>
    <property type="match status" value="1"/>
</dbReference>
<protein>
    <submittedName>
        <fullName evidence="4">DNA excision repair protein ERCC-6-like 2</fullName>
    </submittedName>
</protein>
<keyword evidence="5" id="KW-1185">Reference proteome</keyword>
<dbReference type="AlphaFoldDB" id="A0AAD9F907"/>
<dbReference type="PROSITE" id="PS00028">
    <property type="entry name" value="ZINC_FINGER_C2H2_1"/>
    <property type="match status" value="1"/>
</dbReference>